<feature type="compositionally biased region" description="Low complexity" evidence="1">
    <location>
        <begin position="197"/>
        <end position="231"/>
    </location>
</feature>
<reference evidence="2" key="1">
    <citation type="journal article" date="2021" name="G3 (Bethesda)">
        <title>Genome and transcriptome analysis of the beet armyworm Spodoptera exigua reveals targets for pest control. .</title>
        <authorList>
            <person name="Simon S."/>
            <person name="Breeschoten T."/>
            <person name="Jansen H.J."/>
            <person name="Dirks R.P."/>
            <person name="Schranz M.E."/>
            <person name="Ros V.I.D."/>
        </authorList>
    </citation>
    <scope>NUCLEOTIDE SEQUENCE</scope>
    <source>
        <strain evidence="2">TB_SE_WUR_2020</strain>
    </source>
</reference>
<gene>
    <name evidence="2" type="ORF">HF086_012429</name>
</gene>
<dbReference type="AlphaFoldDB" id="A0A922SAK8"/>
<dbReference type="EMBL" id="JACEFF010000828">
    <property type="protein sequence ID" value="KAH9630244.1"/>
    <property type="molecule type" value="Genomic_DNA"/>
</dbReference>
<feature type="region of interest" description="Disordered" evidence="1">
    <location>
        <begin position="565"/>
        <end position="625"/>
    </location>
</feature>
<sequence>MNGSDRAAEPDWLLVRWRDGNRDRFVVSSTEVLQNGSRRPWLERFHRQHVNVRMSALSRRPSEIHRPIPILPEPAPQSNDSSDLTIRPPQRRFTNEELRRNFNTLVSMIISEAEFKSTLSFMASGSVDPPPQLSRLLDPSSRSSSSSHSPSRPSRALEPPPSQPLRSIEPPPSRPLRSLDPPPSRPLWSLDPPPSRPLQSLDPPSRPSVSSDQPSRSSVSSNLSSRPSVSLDLPPRPSGPLDPTSRPSESFNLQLRLLRPSNVPSQPSRSSDLQITRTSHHGNRPSGYINETVRRFLDLSDSSCSRESRDDNIRENVSNRDELSDDDDDLKNFNGTPAKVKKQTRTESSNTAISNTGRQRSTSNSPQPSGSLDPPSQPSGSSDQHVAQASNDTSSISSNDTSSISSDDITNTCIELINLYQPGTSRPRKPRVDDIRDNSKPAKVTKKTRTENLYAKTSNARKVRKINSKKTQHTSSSRRRHNRLSLNASDNRTQLILPTPPARINEKTSKVIKIICQSFMEVFTYMKNKAERGILPDFSDAPNVPYMREILSALRRSGQFMVIFPSPRPSRPLGSSHRDPNLPGPSHFMLPMREEQNSDDDMEVSSLSSLSSASPSPPKEPSQKK</sequence>
<protein>
    <submittedName>
        <fullName evidence="2">Uncharacterized protein</fullName>
    </submittedName>
</protein>
<feature type="compositionally biased region" description="Polar residues" evidence="1">
    <location>
        <begin position="262"/>
        <end position="277"/>
    </location>
</feature>
<feature type="compositionally biased region" description="Pro residues" evidence="1">
    <location>
        <begin position="615"/>
        <end position="625"/>
    </location>
</feature>
<evidence type="ECO:0000256" key="1">
    <source>
        <dbReference type="SAM" id="MobiDB-lite"/>
    </source>
</evidence>
<feature type="region of interest" description="Disordered" evidence="1">
    <location>
        <begin position="125"/>
        <end position="289"/>
    </location>
</feature>
<feature type="compositionally biased region" description="Low complexity" evidence="1">
    <location>
        <begin position="365"/>
        <end position="407"/>
    </location>
</feature>
<feature type="compositionally biased region" description="Pro residues" evidence="1">
    <location>
        <begin position="158"/>
        <end position="196"/>
    </location>
</feature>
<accession>A0A922SAK8</accession>
<feature type="compositionally biased region" description="Polar residues" evidence="1">
    <location>
        <begin position="346"/>
        <end position="364"/>
    </location>
</feature>
<dbReference type="Proteomes" id="UP000814243">
    <property type="component" value="Unassembled WGS sequence"/>
</dbReference>
<feature type="region of interest" description="Disordered" evidence="1">
    <location>
        <begin position="461"/>
        <end position="493"/>
    </location>
</feature>
<organism evidence="2 3">
    <name type="scientific">Spodoptera exigua</name>
    <name type="common">Beet armyworm</name>
    <name type="synonym">Noctua fulgens</name>
    <dbReference type="NCBI Taxonomy" id="7107"/>
    <lineage>
        <taxon>Eukaryota</taxon>
        <taxon>Metazoa</taxon>
        <taxon>Ecdysozoa</taxon>
        <taxon>Arthropoda</taxon>
        <taxon>Hexapoda</taxon>
        <taxon>Insecta</taxon>
        <taxon>Pterygota</taxon>
        <taxon>Neoptera</taxon>
        <taxon>Endopterygota</taxon>
        <taxon>Lepidoptera</taxon>
        <taxon>Glossata</taxon>
        <taxon>Ditrysia</taxon>
        <taxon>Noctuoidea</taxon>
        <taxon>Noctuidae</taxon>
        <taxon>Amphipyrinae</taxon>
        <taxon>Spodoptera</taxon>
    </lineage>
</organism>
<comment type="caution">
    <text evidence="2">The sequence shown here is derived from an EMBL/GenBank/DDBJ whole genome shotgun (WGS) entry which is preliminary data.</text>
</comment>
<feature type="compositionally biased region" description="Basic and acidic residues" evidence="1">
    <location>
        <begin position="301"/>
        <end position="322"/>
    </location>
</feature>
<feature type="compositionally biased region" description="Low complexity" evidence="1">
    <location>
        <begin position="605"/>
        <end position="614"/>
    </location>
</feature>
<feature type="region of interest" description="Disordered" evidence="1">
    <location>
        <begin position="420"/>
        <end position="444"/>
    </location>
</feature>
<proteinExistence type="predicted"/>
<feature type="compositionally biased region" description="Basic and acidic residues" evidence="1">
    <location>
        <begin position="430"/>
        <end position="440"/>
    </location>
</feature>
<feature type="region of interest" description="Disordered" evidence="1">
    <location>
        <begin position="57"/>
        <end position="92"/>
    </location>
</feature>
<evidence type="ECO:0000313" key="2">
    <source>
        <dbReference type="EMBL" id="KAH9630244.1"/>
    </source>
</evidence>
<feature type="compositionally biased region" description="Basic residues" evidence="1">
    <location>
        <begin position="461"/>
        <end position="483"/>
    </location>
</feature>
<feature type="region of interest" description="Disordered" evidence="1">
    <location>
        <begin position="301"/>
        <end position="407"/>
    </location>
</feature>
<feature type="compositionally biased region" description="Low complexity" evidence="1">
    <location>
        <begin position="133"/>
        <end position="157"/>
    </location>
</feature>
<name>A0A922SAK8_SPOEX</name>
<evidence type="ECO:0000313" key="3">
    <source>
        <dbReference type="Proteomes" id="UP000814243"/>
    </source>
</evidence>